<dbReference type="Gene3D" id="1.10.10.200">
    <property type="match status" value="1"/>
</dbReference>
<accession>A0A178ES43</accession>
<evidence type="ECO:0000256" key="1">
    <source>
        <dbReference type="ARBA" id="ARBA00008724"/>
    </source>
</evidence>
<evidence type="ECO:0008006" key="7">
    <source>
        <dbReference type="Google" id="ProtNLM"/>
    </source>
</evidence>
<gene>
    <name evidence="5" type="ORF">A7C99_5202</name>
</gene>
<dbReference type="GO" id="GO:0005739">
    <property type="term" value="C:mitochondrion"/>
    <property type="evidence" value="ECO:0007669"/>
    <property type="project" value="TreeGrafter"/>
</dbReference>
<dbReference type="InterPro" id="IPR026564">
    <property type="entry name" value="Transcrip_reg_TACO1-like_dom3"/>
</dbReference>
<evidence type="ECO:0000313" key="5">
    <source>
        <dbReference type="EMBL" id="OAL62818.1"/>
    </source>
</evidence>
<dbReference type="InterPro" id="IPR049083">
    <property type="entry name" value="TACO1_YebC_N"/>
</dbReference>
<dbReference type="InterPro" id="IPR048300">
    <property type="entry name" value="TACO1_YebC-like_2nd/3rd_dom"/>
</dbReference>
<dbReference type="InterPro" id="IPR017856">
    <property type="entry name" value="Integrase-like_N"/>
</dbReference>
<dbReference type="PANTHER" id="PTHR12532:SF0">
    <property type="entry name" value="TRANSLATIONAL ACTIVATOR OF CYTOCHROME C OXIDASE 1"/>
    <property type="match status" value="1"/>
</dbReference>
<dbReference type="Pfam" id="PF01709">
    <property type="entry name" value="Transcrip_reg"/>
    <property type="match status" value="1"/>
</dbReference>
<name>A0A178ES43_TRIRU</name>
<dbReference type="Pfam" id="PF20772">
    <property type="entry name" value="TACO1_YebC_N"/>
    <property type="match status" value="1"/>
</dbReference>
<evidence type="ECO:0000313" key="6">
    <source>
        <dbReference type="Proteomes" id="UP000243015"/>
    </source>
</evidence>
<dbReference type="Gene3D" id="3.30.70.980">
    <property type="match status" value="2"/>
</dbReference>
<protein>
    <recommendedName>
        <fullName evidence="7">DUF28 domain-containing protein</fullName>
    </recommendedName>
</protein>
<sequence length="295" mass="32395">MRPAQARSTEVAPGSVRSRRRGLTSSRSLKGGRVRIGSYFFSCRYISSSRILQSGHNRWSTIRHDKGKNDAAKSKERQIFSKDIIQASKHPKTNPRLALVIANAKRSGMPKPTIEAAIARGQGITAAGATLESLTIEGMLPHSVAVVVECLTDQKARALQDIRAIIRHSGGSNTPTTFLFEKRGKIVFEQKPDLDVDSYLELAIDAGATDVEADENNRLIVYTEHSATKAVADKMSAATDLVTESIDIIWDPNQDTLVKLESEEARGTVENIVNELRDDPSVQDIYINCPDIPTQ</sequence>
<evidence type="ECO:0000256" key="2">
    <source>
        <dbReference type="SAM" id="MobiDB-lite"/>
    </source>
</evidence>
<feature type="region of interest" description="Disordered" evidence="2">
    <location>
        <begin position="1"/>
        <end position="28"/>
    </location>
</feature>
<reference evidence="5 6" key="1">
    <citation type="submission" date="2016-05" db="EMBL/GenBank/DDBJ databases">
        <title>Genome sequencing of Trichophyton rubrum CMCC(F)T1i isolated from hair.</title>
        <authorList>
            <person name="Zhan P."/>
            <person name="Tao Y."/>
            <person name="Liu W."/>
        </authorList>
    </citation>
    <scope>NUCLEOTIDE SEQUENCE [LARGE SCALE GENOMIC DNA]</scope>
    <source>
        <strain evidence="6">CMCC(F)T1i</strain>
    </source>
</reference>
<dbReference type="InterPro" id="IPR029072">
    <property type="entry name" value="YebC-like"/>
</dbReference>
<comment type="caution">
    <text evidence="5">The sequence shown here is derived from an EMBL/GenBank/DDBJ whole genome shotgun (WGS) entry which is preliminary data.</text>
</comment>
<feature type="domain" description="TACO1/YebC-like second and third" evidence="3">
    <location>
        <begin position="132"/>
        <end position="288"/>
    </location>
</feature>
<dbReference type="VEuPathDB" id="FungiDB:TERG_01238"/>
<dbReference type="EMBL" id="LHPM01000018">
    <property type="protein sequence ID" value="OAL62818.1"/>
    <property type="molecule type" value="Genomic_DNA"/>
</dbReference>
<comment type="similarity">
    <text evidence="1">Belongs to the TACO1 family.</text>
</comment>
<dbReference type="InterPro" id="IPR002876">
    <property type="entry name" value="Transcrip_reg_TACO1-like"/>
</dbReference>
<dbReference type="SUPFAM" id="SSF75625">
    <property type="entry name" value="YebC-like"/>
    <property type="match status" value="1"/>
</dbReference>
<evidence type="ECO:0000259" key="3">
    <source>
        <dbReference type="Pfam" id="PF01709"/>
    </source>
</evidence>
<dbReference type="PANTHER" id="PTHR12532">
    <property type="entry name" value="TRANSLATIONAL ACTIVATOR OF CYTOCHROME C OXIDASE 1"/>
    <property type="match status" value="1"/>
</dbReference>
<dbReference type="AlphaFoldDB" id="A0A178ES43"/>
<proteinExistence type="inferred from homology"/>
<feature type="domain" description="TACO1/YebC-like N-terminal" evidence="4">
    <location>
        <begin position="57"/>
        <end position="123"/>
    </location>
</feature>
<evidence type="ECO:0000259" key="4">
    <source>
        <dbReference type="Pfam" id="PF20772"/>
    </source>
</evidence>
<organism evidence="5 6">
    <name type="scientific">Trichophyton rubrum</name>
    <name type="common">Athlete's foot fungus</name>
    <name type="synonym">Epidermophyton rubrum</name>
    <dbReference type="NCBI Taxonomy" id="5551"/>
    <lineage>
        <taxon>Eukaryota</taxon>
        <taxon>Fungi</taxon>
        <taxon>Dikarya</taxon>
        <taxon>Ascomycota</taxon>
        <taxon>Pezizomycotina</taxon>
        <taxon>Eurotiomycetes</taxon>
        <taxon>Eurotiomycetidae</taxon>
        <taxon>Onygenales</taxon>
        <taxon>Arthrodermataceae</taxon>
        <taxon>Trichophyton</taxon>
    </lineage>
</organism>
<dbReference type="Proteomes" id="UP000243015">
    <property type="component" value="Unassembled WGS sequence"/>
</dbReference>